<name>A0AAV6TQJ2_9ARAC</name>
<protein>
    <submittedName>
        <fullName evidence="1">Uncharacterized protein</fullName>
    </submittedName>
</protein>
<dbReference type="AlphaFoldDB" id="A0AAV6TQJ2"/>
<dbReference type="EMBL" id="JAFNEN010001304">
    <property type="protein sequence ID" value="KAG8174154.1"/>
    <property type="molecule type" value="Genomic_DNA"/>
</dbReference>
<proteinExistence type="predicted"/>
<comment type="caution">
    <text evidence="1">The sequence shown here is derived from an EMBL/GenBank/DDBJ whole genome shotgun (WGS) entry which is preliminary data.</text>
</comment>
<dbReference type="Proteomes" id="UP000827092">
    <property type="component" value="Unassembled WGS sequence"/>
</dbReference>
<evidence type="ECO:0000313" key="1">
    <source>
        <dbReference type="EMBL" id="KAG8174154.1"/>
    </source>
</evidence>
<accession>A0AAV6TQJ2</accession>
<gene>
    <name evidence="1" type="ORF">JTE90_011986</name>
</gene>
<sequence length="92" mass="11005">MYSKQRFGTALKKQCSVRQLPSENKYVKEYQLMMDGDERKEMMPEIRPSVIQKNPFYIEKDLCLPSPPLSRTIHIVENERGLYIQKDNINYY</sequence>
<organism evidence="1 2">
    <name type="scientific">Oedothorax gibbosus</name>
    <dbReference type="NCBI Taxonomy" id="931172"/>
    <lineage>
        <taxon>Eukaryota</taxon>
        <taxon>Metazoa</taxon>
        <taxon>Ecdysozoa</taxon>
        <taxon>Arthropoda</taxon>
        <taxon>Chelicerata</taxon>
        <taxon>Arachnida</taxon>
        <taxon>Araneae</taxon>
        <taxon>Araneomorphae</taxon>
        <taxon>Entelegynae</taxon>
        <taxon>Araneoidea</taxon>
        <taxon>Linyphiidae</taxon>
        <taxon>Erigoninae</taxon>
        <taxon>Oedothorax</taxon>
    </lineage>
</organism>
<reference evidence="1 2" key="1">
    <citation type="journal article" date="2022" name="Nat. Ecol. Evol.">
        <title>A masculinizing supergene underlies an exaggerated male reproductive morph in a spider.</title>
        <authorList>
            <person name="Hendrickx F."/>
            <person name="De Corte Z."/>
            <person name="Sonet G."/>
            <person name="Van Belleghem S.M."/>
            <person name="Kostlbacher S."/>
            <person name="Vangestel C."/>
        </authorList>
    </citation>
    <scope>NUCLEOTIDE SEQUENCE [LARGE SCALE GENOMIC DNA]</scope>
    <source>
        <strain evidence="1">W744_W776</strain>
    </source>
</reference>
<evidence type="ECO:0000313" key="2">
    <source>
        <dbReference type="Proteomes" id="UP000827092"/>
    </source>
</evidence>
<keyword evidence="2" id="KW-1185">Reference proteome</keyword>